<dbReference type="Proteomes" id="UP000176923">
    <property type="component" value="Unassembled WGS sequence"/>
</dbReference>
<accession>A0A1F5ZUC6</accession>
<dbReference type="InterPro" id="IPR002934">
    <property type="entry name" value="Polymerase_NTP_transf_dom"/>
</dbReference>
<dbReference type="InterPro" id="IPR043519">
    <property type="entry name" value="NT_sf"/>
</dbReference>
<dbReference type="PANTHER" id="PTHR43449:SF1">
    <property type="entry name" value="POLYMERASE BETA NUCLEOTIDYLTRANSFERASE DOMAIN-CONTAINING PROTEIN"/>
    <property type="match status" value="1"/>
</dbReference>
<dbReference type="Pfam" id="PF01909">
    <property type="entry name" value="NTP_transf_2"/>
    <property type="match status" value="1"/>
</dbReference>
<comment type="caution">
    <text evidence="2">The sequence shown here is derived from an EMBL/GenBank/DDBJ whole genome shotgun (WGS) entry which is preliminary data.</text>
</comment>
<name>A0A1F5ZUC6_9BACT</name>
<dbReference type="SUPFAM" id="SSF81301">
    <property type="entry name" value="Nucleotidyltransferase"/>
    <property type="match status" value="1"/>
</dbReference>
<sequence>MGKRKIDNYLIQYIERLNKDVKPEKVLLFGSYLKGTYKEGSDIDLIVVSNYFKNMDIDDRLKILYGKRILIPLDMHLHAFTAEEIKKVSPLTSLYEALKESKDILHS</sequence>
<evidence type="ECO:0000259" key="1">
    <source>
        <dbReference type="Pfam" id="PF01909"/>
    </source>
</evidence>
<organism evidence="2 3">
    <name type="scientific">Candidatus Gottesmanbacteria bacterium RIFCSPHIGHO2_02_FULL_39_11</name>
    <dbReference type="NCBI Taxonomy" id="1798382"/>
    <lineage>
        <taxon>Bacteria</taxon>
        <taxon>Candidatus Gottesmaniibacteriota</taxon>
    </lineage>
</organism>
<feature type="domain" description="Polymerase nucleotidyl transferase" evidence="1">
    <location>
        <begin position="12"/>
        <end position="92"/>
    </location>
</feature>
<evidence type="ECO:0000313" key="2">
    <source>
        <dbReference type="EMBL" id="OGG16086.1"/>
    </source>
</evidence>
<gene>
    <name evidence="2" type="ORF">A3D77_02115</name>
</gene>
<evidence type="ECO:0000313" key="3">
    <source>
        <dbReference type="Proteomes" id="UP000176923"/>
    </source>
</evidence>
<dbReference type="AlphaFoldDB" id="A0A1F5ZUC6"/>
<dbReference type="Gene3D" id="3.30.460.10">
    <property type="entry name" value="Beta Polymerase, domain 2"/>
    <property type="match status" value="1"/>
</dbReference>
<dbReference type="EMBL" id="MFJL01000015">
    <property type="protein sequence ID" value="OGG16086.1"/>
    <property type="molecule type" value="Genomic_DNA"/>
</dbReference>
<dbReference type="GO" id="GO:0016779">
    <property type="term" value="F:nucleotidyltransferase activity"/>
    <property type="evidence" value="ECO:0007669"/>
    <property type="project" value="InterPro"/>
</dbReference>
<dbReference type="PANTHER" id="PTHR43449">
    <property type="entry name" value="NUCLEOTIDYLTRANSFERASE"/>
    <property type="match status" value="1"/>
</dbReference>
<reference evidence="2 3" key="1">
    <citation type="journal article" date="2016" name="Nat. Commun.">
        <title>Thousands of microbial genomes shed light on interconnected biogeochemical processes in an aquifer system.</title>
        <authorList>
            <person name="Anantharaman K."/>
            <person name="Brown C.T."/>
            <person name="Hug L.A."/>
            <person name="Sharon I."/>
            <person name="Castelle C.J."/>
            <person name="Probst A.J."/>
            <person name="Thomas B.C."/>
            <person name="Singh A."/>
            <person name="Wilkins M.J."/>
            <person name="Karaoz U."/>
            <person name="Brodie E.L."/>
            <person name="Williams K.H."/>
            <person name="Hubbard S.S."/>
            <person name="Banfield J.F."/>
        </authorList>
    </citation>
    <scope>NUCLEOTIDE SEQUENCE [LARGE SCALE GENOMIC DNA]</scope>
</reference>
<proteinExistence type="predicted"/>
<dbReference type="CDD" id="cd05403">
    <property type="entry name" value="NT_KNTase_like"/>
    <property type="match status" value="1"/>
</dbReference>
<protein>
    <recommendedName>
        <fullName evidence="1">Polymerase nucleotidyl transferase domain-containing protein</fullName>
    </recommendedName>
</protein>
<dbReference type="STRING" id="1798382.A3D77_02115"/>